<dbReference type="InterPro" id="IPR013656">
    <property type="entry name" value="PAS_4"/>
</dbReference>
<dbReference type="InterPro" id="IPR035965">
    <property type="entry name" value="PAS-like_dom_sf"/>
</dbReference>
<evidence type="ECO:0000256" key="7">
    <source>
        <dbReference type="ARBA" id="ARBA00023012"/>
    </source>
</evidence>
<dbReference type="SMART" id="SM00387">
    <property type="entry name" value="HATPase_c"/>
    <property type="match status" value="1"/>
</dbReference>
<evidence type="ECO:0000256" key="3">
    <source>
        <dbReference type="ARBA" id="ARBA00012438"/>
    </source>
</evidence>
<dbReference type="Proteomes" id="UP001596072">
    <property type="component" value="Unassembled WGS sequence"/>
</dbReference>
<feature type="transmembrane region" description="Helical" evidence="8">
    <location>
        <begin position="127"/>
        <end position="148"/>
    </location>
</feature>
<dbReference type="PANTHER" id="PTHR43047">
    <property type="entry name" value="TWO-COMPONENT HISTIDINE PROTEIN KINASE"/>
    <property type="match status" value="1"/>
</dbReference>
<keyword evidence="8" id="KW-0472">Membrane</keyword>
<feature type="transmembrane region" description="Helical" evidence="8">
    <location>
        <begin position="20"/>
        <end position="40"/>
    </location>
</feature>
<evidence type="ECO:0000256" key="8">
    <source>
        <dbReference type="SAM" id="Phobius"/>
    </source>
</evidence>
<evidence type="ECO:0000313" key="11">
    <source>
        <dbReference type="Proteomes" id="UP001596072"/>
    </source>
</evidence>
<dbReference type="Gene3D" id="3.30.450.20">
    <property type="entry name" value="PAS domain"/>
    <property type="match status" value="1"/>
</dbReference>
<comment type="caution">
    <text evidence="10">The sequence shown here is derived from an EMBL/GenBank/DDBJ whole genome shotgun (WGS) entry which is preliminary data.</text>
</comment>
<dbReference type="InterPro" id="IPR004358">
    <property type="entry name" value="Sig_transdc_His_kin-like_C"/>
</dbReference>
<dbReference type="InterPro" id="IPR036097">
    <property type="entry name" value="HisK_dim/P_sf"/>
</dbReference>
<dbReference type="EMBL" id="JBHSNS010000009">
    <property type="protein sequence ID" value="MFC5730642.1"/>
    <property type="molecule type" value="Genomic_DNA"/>
</dbReference>
<dbReference type="Pfam" id="PF00512">
    <property type="entry name" value="HisKA"/>
    <property type="match status" value="1"/>
</dbReference>
<feature type="transmembrane region" description="Helical" evidence="8">
    <location>
        <begin position="92"/>
        <end position="115"/>
    </location>
</feature>
<dbReference type="SMART" id="SM00388">
    <property type="entry name" value="HisKA"/>
    <property type="match status" value="1"/>
</dbReference>
<feature type="transmembrane region" description="Helical" evidence="8">
    <location>
        <begin position="52"/>
        <end position="72"/>
    </location>
</feature>
<evidence type="ECO:0000313" key="10">
    <source>
        <dbReference type="EMBL" id="MFC5730642.1"/>
    </source>
</evidence>
<dbReference type="SUPFAM" id="SSF55781">
    <property type="entry name" value="GAF domain-like"/>
    <property type="match status" value="1"/>
</dbReference>
<accession>A0ABW0ZKT5</accession>
<dbReference type="SMART" id="SM00091">
    <property type="entry name" value="PAS"/>
    <property type="match status" value="1"/>
</dbReference>
<dbReference type="Gene3D" id="1.10.287.130">
    <property type="match status" value="1"/>
</dbReference>
<feature type="transmembrane region" description="Helical" evidence="8">
    <location>
        <begin position="198"/>
        <end position="218"/>
    </location>
</feature>
<dbReference type="Gene3D" id="3.30.450.40">
    <property type="match status" value="1"/>
</dbReference>
<feature type="domain" description="Histidine kinase" evidence="9">
    <location>
        <begin position="532"/>
        <end position="750"/>
    </location>
</feature>
<keyword evidence="5" id="KW-0808">Transferase</keyword>
<gene>
    <name evidence="10" type="ORF">ACFPQB_17100</name>
</gene>
<feature type="transmembrane region" description="Helical" evidence="8">
    <location>
        <begin position="160"/>
        <end position="186"/>
    </location>
</feature>
<keyword evidence="6 10" id="KW-0418">Kinase</keyword>
<dbReference type="InterPro" id="IPR003594">
    <property type="entry name" value="HATPase_dom"/>
</dbReference>
<dbReference type="PRINTS" id="PR00344">
    <property type="entry name" value="BCTRLSENSOR"/>
</dbReference>
<evidence type="ECO:0000256" key="1">
    <source>
        <dbReference type="ARBA" id="ARBA00000085"/>
    </source>
</evidence>
<keyword evidence="7" id="KW-0902">Two-component regulatory system</keyword>
<proteinExistence type="predicted"/>
<dbReference type="GO" id="GO:0016301">
    <property type="term" value="F:kinase activity"/>
    <property type="evidence" value="ECO:0007669"/>
    <property type="project" value="UniProtKB-KW"/>
</dbReference>
<dbReference type="SUPFAM" id="SSF55785">
    <property type="entry name" value="PYP-like sensor domain (PAS domain)"/>
    <property type="match status" value="1"/>
</dbReference>
<dbReference type="RefSeq" id="WP_136431676.1">
    <property type="nucleotide sequence ID" value="NZ_JBHSNS010000009.1"/>
</dbReference>
<comment type="subcellular location">
    <subcellularLocation>
        <location evidence="2">Cell membrane</location>
    </subcellularLocation>
</comment>
<dbReference type="InterPro" id="IPR029016">
    <property type="entry name" value="GAF-like_dom_sf"/>
</dbReference>
<evidence type="ECO:0000259" key="9">
    <source>
        <dbReference type="PROSITE" id="PS50109"/>
    </source>
</evidence>
<comment type="catalytic activity">
    <reaction evidence="1">
        <text>ATP + protein L-histidine = ADP + protein N-phospho-L-histidine.</text>
        <dbReference type="EC" id="2.7.13.3"/>
    </reaction>
</comment>
<name>A0ABW0ZKT5_9ACTN</name>
<reference evidence="11" key="1">
    <citation type="journal article" date="2019" name="Int. J. Syst. Evol. Microbiol.">
        <title>The Global Catalogue of Microorganisms (GCM) 10K type strain sequencing project: providing services to taxonomists for standard genome sequencing and annotation.</title>
        <authorList>
            <consortium name="The Broad Institute Genomics Platform"/>
            <consortium name="The Broad Institute Genome Sequencing Center for Infectious Disease"/>
            <person name="Wu L."/>
            <person name="Ma J."/>
        </authorList>
    </citation>
    <scope>NUCLEOTIDE SEQUENCE [LARGE SCALE GENOMIC DNA]</scope>
    <source>
        <strain evidence="11">YIM 94188</strain>
    </source>
</reference>
<dbReference type="Pfam" id="PF02518">
    <property type="entry name" value="HATPase_c"/>
    <property type="match status" value="1"/>
</dbReference>
<dbReference type="CDD" id="cd00082">
    <property type="entry name" value="HisKA"/>
    <property type="match status" value="1"/>
</dbReference>
<dbReference type="InterPro" id="IPR003661">
    <property type="entry name" value="HisK_dim/P_dom"/>
</dbReference>
<dbReference type="InterPro" id="IPR005467">
    <property type="entry name" value="His_kinase_dom"/>
</dbReference>
<keyword evidence="8" id="KW-1133">Transmembrane helix</keyword>
<dbReference type="Pfam" id="PF08448">
    <property type="entry name" value="PAS_4"/>
    <property type="match status" value="1"/>
</dbReference>
<keyword evidence="11" id="KW-1185">Reference proteome</keyword>
<evidence type="ECO:0000256" key="2">
    <source>
        <dbReference type="ARBA" id="ARBA00004236"/>
    </source>
</evidence>
<dbReference type="InterPro" id="IPR000014">
    <property type="entry name" value="PAS"/>
</dbReference>
<dbReference type="PROSITE" id="PS50109">
    <property type="entry name" value="HIS_KIN"/>
    <property type="match status" value="1"/>
</dbReference>
<organism evidence="10 11">
    <name type="scientific">Nocardioides vastitatis</name>
    <dbReference type="NCBI Taxonomy" id="2568655"/>
    <lineage>
        <taxon>Bacteria</taxon>
        <taxon>Bacillati</taxon>
        <taxon>Actinomycetota</taxon>
        <taxon>Actinomycetes</taxon>
        <taxon>Propionibacteriales</taxon>
        <taxon>Nocardioidaceae</taxon>
        <taxon>Nocardioides</taxon>
    </lineage>
</organism>
<sequence>MAEPPSRQGSGLPTVNQVVAAAVLLGAAAAVVAFTFGAHGRAPFEIAWIDGYWLHLVLLGMTCLCGVEAVGVRLRHDDEADTVEELNLLEGVVLLSVLVLPVPHALLITLGGILVPYLLRRLSPIKVLYNLGVYASASAATAALVHVIMPPDGRFDVRLVLAMVVATTAFVLVNHVHMAFLLSAIGETTPAEVLREDARLSVLTIIGTIGTTGTVLAMAVAAPVLLPCAVLPAVALRFAFGASAAKQEERRRSARVLAFSQVLASGPSRDAATASFLHMVSQEFEAAVSMIVFSQGVGLRVTASSPDPRPFTAAAEVRALTEHRELRAVETAGTTSGWSRVMTAPVTVDGERVGTVIVGRRDRTRFQARDLTALRSLVASLAVSLQNADHMTKLVEETSKLRAVVDQAGDGIVVLGRDETIQVWSPAMTRITAIPGEAAIGARLSEVLQVEMSDVENGTSFAEGQRPLALTPENPQGSVDIELLRADGDLRATRFSHAAAFEDGILMRDVVIVRDLTAERQVERMKSDFIATVSHELRTPLTPIKGYANMLLKRGDTMPPDKRQRALDVIVDRAEHLGRLVEDLLAASVITADHEPRHVLANGRADLDALVARTCEDFAAAAGRLRIDAASRPVQVVGDPTRIVQITSNLISNALKYSPAERPVSVVVTQTETMGCVTVTDRGLGVPTDQLERIFEKFHRVEDPMVMSTGGTGLGLYIARQLARAMGGDIATSSTLGVGSTFSLTLPLDSGS</sequence>
<dbReference type="PANTHER" id="PTHR43047:SF72">
    <property type="entry name" value="OSMOSENSING HISTIDINE PROTEIN KINASE SLN1"/>
    <property type="match status" value="1"/>
</dbReference>
<evidence type="ECO:0000256" key="6">
    <source>
        <dbReference type="ARBA" id="ARBA00022777"/>
    </source>
</evidence>
<dbReference type="SUPFAM" id="SSF47384">
    <property type="entry name" value="Homodimeric domain of signal transducing histidine kinase"/>
    <property type="match status" value="1"/>
</dbReference>
<dbReference type="Gene3D" id="3.30.565.10">
    <property type="entry name" value="Histidine kinase-like ATPase, C-terminal domain"/>
    <property type="match status" value="1"/>
</dbReference>
<evidence type="ECO:0000256" key="5">
    <source>
        <dbReference type="ARBA" id="ARBA00022679"/>
    </source>
</evidence>
<keyword evidence="8" id="KW-0812">Transmembrane</keyword>
<dbReference type="SUPFAM" id="SSF55874">
    <property type="entry name" value="ATPase domain of HSP90 chaperone/DNA topoisomerase II/histidine kinase"/>
    <property type="match status" value="1"/>
</dbReference>
<dbReference type="InterPro" id="IPR036890">
    <property type="entry name" value="HATPase_C_sf"/>
</dbReference>
<dbReference type="EC" id="2.7.13.3" evidence="3"/>
<keyword evidence="4" id="KW-0597">Phosphoprotein</keyword>
<protein>
    <recommendedName>
        <fullName evidence="3">histidine kinase</fullName>
        <ecNumber evidence="3">2.7.13.3</ecNumber>
    </recommendedName>
</protein>
<evidence type="ECO:0000256" key="4">
    <source>
        <dbReference type="ARBA" id="ARBA00022553"/>
    </source>
</evidence>